<accession>A0ACA9Q3J6</accession>
<proteinExistence type="predicted"/>
<protein>
    <submittedName>
        <fullName evidence="1">1952_t:CDS:1</fullName>
    </submittedName>
</protein>
<evidence type="ECO:0000313" key="1">
    <source>
        <dbReference type="EMBL" id="CAG8735976.1"/>
    </source>
</evidence>
<name>A0ACA9Q3J6_9GLOM</name>
<organism evidence="1 2">
    <name type="scientific">Acaulospora colombiana</name>
    <dbReference type="NCBI Taxonomy" id="27376"/>
    <lineage>
        <taxon>Eukaryota</taxon>
        <taxon>Fungi</taxon>
        <taxon>Fungi incertae sedis</taxon>
        <taxon>Mucoromycota</taxon>
        <taxon>Glomeromycotina</taxon>
        <taxon>Glomeromycetes</taxon>
        <taxon>Diversisporales</taxon>
        <taxon>Acaulosporaceae</taxon>
        <taxon>Acaulospora</taxon>
    </lineage>
</organism>
<reference evidence="1" key="1">
    <citation type="submission" date="2021-06" db="EMBL/GenBank/DDBJ databases">
        <authorList>
            <person name="Kallberg Y."/>
            <person name="Tangrot J."/>
            <person name="Rosling A."/>
        </authorList>
    </citation>
    <scope>NUCLEOTIDE SEQUENCE</scope>
    <source>
        <strain evidence="1">CL356</strain>
    </source>
</reference>
<gene>
    <name evidence="1" type="ORF">ACOLOM_LOCUS11912</name>
</gene>
<sequence>RKPRRFNDRSWNFRSRFYDHKLTPILSFYDENSTSHSSSQPAFSPETSTIMEPPVRHIETETEHPNYHIEIHLILISFYSIVYGL</sequence>
<dbReference type="EMBL" id="CAJVPT010045284">
    <property type="protein sequence ID" value="CAG8735976.1"/>
    <property type="molecule type" value="Genomic_DNA"/>
</dbReference>
<dbReference type="Proteomes" id="UP000789525">
    <property type="component" value="Unassembled WGS sequence"/>
</dbReference>
<comment type="caution">
    <text evidence="1">The sequence shown here is derived from an EMBL/GenBank/DDBJ whole genome shotgun (WGS) entry which is preliminary data.</text>
</comment>
<feature type="non-terminal residue" evidence="1">
    <location>
        <position position="1"/>
    </location>
</feature>
<evidence type="ECO:0000313" key="2">
    <source>
        <dbReference type="Proteomes" id="UP000789525"/>
    </source>
</evidence>
<keyword evidence="2" id="KW-1185">Reference proteome</keyword>